<keyword evidence="1" id="KW-0175">Coiled coil</keyword>
<evidence type="ECO:0000313" key="2">
    <source>
        <dbReference type="EMBL" id="STR40522.1"/>
    </source>
</evidence>
<protein>
    <submittedName>
        <fullName evidence="2">RelE family toxin-antitoxin system</fullName>
    </submittedName>
</protein>
<dbReference type="EMBL" id="UGMS01000001">
    <property type="protein sequence ID" value="STV76543.1"/>
    <property type="molecule type" value="Genomic_DNA"/>
</dbReference>
<dbReference type="AlphaFoldDB" id="A0A7H4LWJ6"/>
<dbReference type="EMBL" id="UGJR01000002">
    <property type="protein sequence ID" value="STR40522.1"/>
    <property type="molecule type" value="Genomic_DNA"/>
</dbReference>
<proteinExistence type="predicted"/>
<evidence type="ECO:0000313" key="5">
    <source>
        <dbReference type="Proteomes" id="UP000255050"/>
    </source>
</evidence>
<organism evidence="2 5">
    <name type="scientific">Klebsiella michiganensis</name>
    <dbReference type="NCBI Taxonomy" id="1134687"/>
    <lineage>
        <taxon>Bacteria</taxon>
        <taxon>Pseudomonadati</taxon>
        <taxon>Pseudomonadota</taxon>
        <taxon>Gammaproteobacteria</taxon>
        <taxon>Enterobacterales</taxon>
        <taxon>Enterobacteriaceae</taxon>
        <taxon>Klebsiella/Raoultella group</taxon>
        <taxon>Klebsiella</taxon>
    </lineage>
</organism>
<gene>
    <name evidence="3" type="ORF">NCTC11685_01676</name>
    <name evidence="2" type="ORF">NCTC11694_01679</name>
</gene>
<evidence type="ECO:0000313" key="4">
    <source>
        <dbReference type="Proteomes" id="UP000254863"/>
    </source>
</evidence>
<accession>A0A7H4LWJ6</accession>
<dbReference type="Proteomes" id="UP000254863">
    <property type="component" value="Unassembled WGS sequence"/>
</dbReference>
<evidence type="ECO:0000313" key="3">
    <source>
        <dbReference type="EMBL" id="STV76543.1"/>
    </source>
</evidence>
<comment type="caution">
    <text evidence="2">The sequence shown here is derived from an EMBL/GenBank/DDBJ whole genome shotgun (WGS) entry which is preliminary data.</text>
</comment>
<sequence>MTDITELTGVTKHSNQHRLSRLIIEAPNDELRQLAVEVEQYTDQLIEALEKAQQQTTESENRVRKQNRHICELFDDNTALCQRIAELESRTVTVKLPNQTQFDDPLSAYEAIEKCKEALTDQGIKWEAE</sequence>
<feature type="coiled-coil region" evidence="1">
    <location>
        <begin position="31"/>
        <end position="69"/>
    </location>
</feature>
<dbReference type="Proteomes" id="UP000255050">
    <property type="component" value="Unassembled WGS sequence"/>
</dbReference>
<name>A0A7H4LWJ6_9ENTR</name>
<reference evidence="4 5" key="1">
    <citation type="submission" date="2018-06" db="EMBL/GenBank/DDBJ databases">
        <authorList>
            <consortium name="Pathogen Informatics"/>
            <person name="Doyle S."/>
        </authorList>
    </citation>
    <scope>NUCLEOTIDE SEQUENCE [LARGE SCALE GENOMIC DNA]</scope>
    <source>
        <strain evidence="3 4">NCTC11685</strain>
        <strain evidence="2 5">NCTC11694</strain>
    </source>
</reference>
<evidence type="ECO:0000256" key="1">
    <source>
        <dbReference type="SAM" id="Coils"/>
    </source>
</evidence>